<sequence>MTATLLKSAEKTRAEEEAALADVPEQAEPLFKTTERRGFKMGAVISYQSALKADYTNMIKSDFNSITASNEFKAYSLLNQNESMRAENGMPVMNYSQADTIAKFAQQNGIGIRGHVLVWDAYMPVWFFKEGYRNDSAFVDSATMKKRLEYYINEVVSHFETEFPGVVYCWDVVNEAVADGINECNEYDERRIRTLRSGTPNYFYEVIGPDYVELSFKYAREATARVNPNIKLFYNDYNTFYSPKREAIGKLIESINKEEKLCDGVGMQGYVGGYGQQDGCMNPNDIKLFADAIRFYGEKGLEVHVTELALRNYDQSQAKKHEDFYEDFFRMLADSNATNNYLTSVSIWGLTDNPTLPRSDYSYKMNGPYCGIYNYNLKKKAEFYRIIKAMQ</sequence>
<dbReference type="SMART" id="SM00633">
    <property type="entry name" value="Glyco_10"/>
    <property type="match status" value="1"/>
</dbReference>
<dbReference type="InterPro" id="IPR044846">
    <property type="entry name" value="GH10"/>
</dbReference>
<dbReference type="Pfam" id="PF00331">
    <property type="entry name" value="Glyco_hydro_10"/>
    <property type="match status" value="1"/>
</dbReference>
<dbReference type="GO" id="GO:0045493">
    <property type="term" value="P:xylan catabolic process"/>
    <property type="evidence" value="ECO:0007669"/>
    <property type="project" value="UniProtKB-KW"/>
</dbReference>
<dbReference type="EC" id="3.2.1.8" evidence="5"/>
<evidence type="ECO:0000259" key="6">
    <source>
        <dbReference type="PROSITE" id="PS51760"/>
    </source>
</evidence>
<comment type="catalytic activity">
    <reaction evidence="5">
        <text>Endohydrolysis of (1-&gt;4)-beta-D-xylosidic linkages in xylans.</text>
        <dbReference type="EC" id="3.2.1.8"/>
    </reaction>
</comment>
<dbReference type="SUPFAM" id="SSF51445">
    <property type="entry name" value="(Trans)glycosidases"/>
    <property type="match status" value="1"/>
</dbReference>
<accession>A0A1I3JP04</accession>
<evidence type="ECO:0000256" key="4">
    <source>
        <dbReference type="ARBA" id="ARBA00023326"/>
    </source>
</evidence>
<dbReference type="GO" id="GO:0031176">
    <property type="term" value="F:endo-1,4-beta-xylanase activity"/>
    <property type="evidence" value="ECO:0007669"/>
    <property type="project" value="UniProtKB-EC"/>
</dbReference>
<organism evidence="7 8">
    <name type="scientific">Treponema bryantii</name>
    <dbReference type="NCBI Taxonomy" id="163"/>
    <lineage>
        <taxon>Bacteria</taxon>
        <taxon>Pseudomonadati</taxon>
        <taxon>Spirochaetota</taxon>
        <taxon>Spirochaetia</taxon>
        <taxon>Spirochaetales</taxon>
        <taxon>Treponemataceae</taxon>
        <taxon>Treponema</taxon>
    </lineage>
</organism>
<keyword evidence="8" id="KW-1185">Reference proteome</keyword>
<keyword evidence="3 5" id="KW-0326">Glycosidase</keyword>
<dbReference type="Proteomes" id="UP000182737">
    <property type="component" value="Unassembled WGS sequence"/>
</dbReference>
<evidence type="ECO:0000256" key="1">
    <source>
        <dbReference type="ARBA" id="ARBA00022801"/>
    </source>
</evidence>
<keyword evidence="2 5" id="KW-0119">Carbohydrate metabolism</keyword>
<dbReference type="PANTHER" id="PTHR31490">
    <property type="entry name" value="GLYCOSYL HYDROLASE"/>
    <property type="match status" value="1"/>
</dbReference>
<evidence type="ECO:0000256" key="3">
    <source>
        <dbReference type="ARBA" id="ARBA00023295"/>
    </source>
</evidence>
<dbReference type="Gene3D" id="3.20.20.80">
    <property type="entry name" value="Glycosidases"/>
    <property type="match status" value="1"/>
</dbReference>
<evidence type="ECO:0000313" key="8">
    <source>
        <dbReference type="Proteomes" id="UP000182737"/>
    </source>
</evidence>
<keyword evidence="4 5" id="KW-0624">Polysaccharide degradation</keyword>
<dbReference type="AlphaFoldDB" id="A0A1I3JP04"/>
<dbReference type="PROSITE" id="PS51760">
    <property type="entry name" value="GH10_2"/>
    <property type="match status" value="1"/>
</dbReference>
<dbReference type="EMBL" id="FORI01000003">
    <property type="protein sequence ID" value="SFI61894.1"/>
    <property type="molecule type" value="Genomic_DNA"/>
</dbReference>
<dbReference type="InterPro" id="IPR017853">
    <property type="entry name" value="GH"/>
</dbReference>
<evidence type="ECO:0000256" key="5">
    <source>
        <dbReference type="RuleBase" id="RU361174"/>
    </source>
</evidence>
<reference evidence="8" key="1">
    <citation type="submission" date="2016-10" db="EMBL/GenBank/DDBJ databases">
        <authorList>
            <person name="Varghese N."/>
            <person name="Submissions S."/>
        </authorList>
    </citation>
    <scope>NUCLEOTIDE SEQUENCE [LARGE SCALE GENOMIC DNA]</scope>
    <source>
        <strain evidence="8">XBD1002</strain>
    </source>
</reference>
<gene>
    <name evidence="7" type="ORF">SAMN04487775_103150</name>
</gene>
<evidence type="ECO:0000313" key="7">
    <source>
        <dbReference type="EMBL" id="SFI61894.1"/>
    </source>
</evidence>
<proteinExistence type="inferred from homology"/>
<evidence type="ECO:0000256" key="2">
    <source>
        <dbReference type="ARBA" id="ARBA00023277"/>
    </source>
</evidence>
<feature type="domain" description="GH10" evidence="6">
    <location>
        <begin position="25"/>
        <end position="389"/>
    </location>
</feature>
<protein>
    <recommendedName>
        <fullName evidence="5">Beta-xylanase</fullName>
        <ecNumber evidence="5">3.2.1.8</ecNumber>
    </recommendedName>
</protein>
<comment type="similarity">
    <text evidence="5">Belongs to the glycosyl hydrolase 10 (cellulase F) family.</text>
</comment>
<dbReference type="InterPro" id="IPR001000">
    <property type="entry name" value="GH10_dom"/>
</dbReference>
<keyword evidence="7" id="KW-0858">Xylan degradation</keyword>
<dbReference type="PANTHER" id="PTHR31490:SF90">
    <property type="entry name" value="ENDO-1,4-BETA-XYLANASE A"/>
    <property type="match status" value="1"/>
</dbReference>
<keyword evidence="1 5" id="KW-0378">Hydrolase</keyword>
<name>A0A1I3JP04_9SPIR</name>
<dbReference type="PRINTS" id="PR00134">
    <property type="entry name" value="GLHYDRLASE10"/>
</dbReference>